<feature type="compositionally biased region" description="Low complexity" evidence="1">
    <location>
        <begin position="390"/>
        <end position="399"/>
    </location>
</feature>
<feature type="region of interest" description="Disordered" evidence="1">
    <location>
        <begin position="527"/>
        <end position="619"/>
    </location>
</feature>
<evidence type="ECO:0000313" key="4">
    <source>
        <dbReference type="Proteomes" id="UP000283895"/>
    </source>
</evidence>
<gene>
    <name evidence="3" type="ORF">VMCG_06215</name>
</gene>
<reference evidence="3 4" key="1">
    <citation type="submission" date="2015-09" db="EMBL/GenBank/DDBJ databases">
        <title>Host preference determinants of Valsa canker pathogens revealed by comparative genomics.</title>
        <authorList>
            <person name="Yin Z."/>
            <person name="Huang L."/>
        </authorList>
    </citation>
    <scope>NUCLEOTIDE SEQUENCE [LARGE SCALE GENOMIC DNA]</scope>
    <source>
        <strain evidence="3 4">03-1</strain>
    </source>
</reference>
<dbReference type="Pfam" id="PF00855">
    <property type="entry name" value="PWWP"/>
    <property type="match status" value="1"/>
</dbReference>
<feature type="region of interest" description="Disordered" evidence="1">
    <location>
        <begin position="1"/>
        <end position="148"/>
    </location>
</feature>
<protein>
    <recommendedName>
        <fullName evidence="2">PWWP domain-containing protein</fullName>
    </recommendedName>
</protein>
<accession>A0A423W9E7</accession>
<feature type="compositionally biased region" description="Basic and acidic residues" evidence="1">
    <location>
        <begin position="36"/>
        <end position="45"/>
    </location>
</feature>
<dbReference type="OrthoDB" id="62853at2759"/>
<dbReference type="Proteomes" id="UP000283895">
    <property type="component" value="Unassembled WGS sequence"/>
</dbReference>
<name>A0A423W9E7_9PEZI</name>
<feature type="compositionally biased region" description="Low complexity" evidence="1">
    <location>
        <begin position="7"/>
        <end position="18"/>
    </location>
</feature>
<dbReference type="AlphaFoldDB" id="A0A423W9E7"/>
<feature type="compositionally biased region" description="Basic and acidic residues" evidence="1">
    <location>
        <begin position="357"/>
        <end position="370"/>
    </location>
</feature>
<feature type="compositionally biased region" description="Basic and acidic residues" evidence="1">
    <location>
        <begin position="56"/>
        <end position="89"/>
    </location>
</feature>
<dbReference type="InterPro" id="IPR000313">
    <property type="entry name" value="PWWP_dom"/>
</dbReference>
<keyword evidence="4" id="KW-1185">Reference proteome</keyword>
<evidence type="ECO:0000256" key="1">
    <source>
        <dbReference type="SAM" id="MobiDB-lite"/>
    </source>
</evidence>
<evidence type="ECO:0000313" key="3">
    <source>
        <dbReference type="EMBL" id="ROV99946.1"/>
    </source>
</evidence>
<dbReference type="EMBL" id="LKEA01000022">
    <property type="protein sequence ID" value="ROV99946.1"/>
    <property type="molecule type" value="Genomic_DNA"/>
</dbReference>
<feature type="domain" description="PWWP" evidence="2">
    <location>
        <begin position="162"/>
        <end position="248"/>
    </location>
</feature>
<feature type="compositionally biased region" description="Low complexity" evidence="1">
    <location>
        <begin position="107"/>
        <end position="129"/>
    </location>
</feature>
<dbReference type="PROSITE" id="PS50812">
    <property type="entry name" value="PWWP"/>
    <property type="match status" value="1"/>
</dbReference>
<dbReference type="STRING" id="356882.A0A423W9E7"/>
<proteinExistence type="predicted"/>
<feature type="compositionally biased region" description="Polar residues" evidence="1">
    <location>
        <begin position="376"/>
        <end position="389"/>
    </location>
</feature>
<comment type="caution">
    <text evidence="3">The sequence shown here is derived from an EMBL/GenBank/DDBJ whole genome shotgun (WGS) entry which is preliminary data.</text>
</comment>
<sequence>MSDEGVAQPAAAPAQQAPEVNDNVDNKPADAPAADAKADEPKPAEEEKEGSTPAEPTKEEQAPKSSEDSTEKPAEKPTEDSDVEMKDAPDATTAASAEEDKAEQTEASAPAADGDDAAAAATPNASKNKTPARRKSTGGGDKGKKLNKKGSRAAILHIDAKPGDHYFIKLKGFPQWPCVICDEDMLPHALIKTRPVSAARPDGEYREDYADGGKRAPDRSFPIMYLATNEFRWAIAAVFANVLPIFSGWVSNKDLIDLDPATVQDLVNPKMRKDLVLAHQIASEQHDLDYYKEVLQQFQEELIEKQKAAEAKAVAAATPKKGKKQAKPSAEDDDVEMEDVDDETAPAKAKKDKKRKSPDSETPQRSESVKKPKIKLTNNATPKTANGATSKAAKANAEPKSSKKAKKPAKEADAEEKAQSPKEPEMSAEDRFERKKKEVLFLRHKLQKGLLTRDQQPKEDEMKVMSDYLVKLEQFPDLETEIIRATKINKVLKAMLKLETIPKEEEFNFKPRSQVLLDKWTKLLQADDAPTSASHEENGVNGRSSEAPAKEEAKTGVNGVKKAEDEESGATKAELAEEAKPDESTSETKEPEKETEASSEEKPAAEEAAKDTEAVDTAA</sequence>
<feature type="compositionally biased region" description="Acidic residues" evidence="1">
    <location>
        <begin position="331"/>
        <end position="344"/>
    </location>
</feature>
<feature type="compositionally biased region" description="Basic and acidic residues" evidence="1">
    <location>
        <begin position="408"/>
        <end position="432"/>
    </location>
</feature>
<dbReference type="Gene3D" id="2.30.30.140">
    <property type="match status" value="1"/>
</dbReference>
<dbReference type="SUPFAM" id="SSF63748">
    <property type="entry name" value="Tudor/PWWP/MBT"/>
    <property type="match status" value="1"/>
</dbReference>
<feature type="region of interest" description="Disordered" evidence="1">
    <location>
        <begin position="315"/>
        <end position="432"/>
    </location>
</feature>
<organism evidence="3 4">
    <name type="scientific">Cytospora schulzeri</name>
    <dbReference type="NCBI Taxonomy" id="448051"/>
    <lineage>
        <taxon>Eukaryota</taxon>
        <taxon>Fungi</taxon>
        <taxon>Dikarya</taxon>
        <taxon>Ascomycota</taxon>
        <taxon>Pezizomycotina</taxon>
        <taxon>Sordariomycetes</taxon>
        <taxon>Sordariomycetidae</taxon>
        <taxon>Diaporthales</taxon>
        <taxon>Cytosporaceae</taxon>
        <taxon>Cytospora</taxon>
    </lineage>
</organism>
<feature type="compositionally biased region" description="Basic and acidic residues" evidence="1">
    <location>
        <begin position="574"/>
        <end position="613"/>
    </location>
</feature>
<evidence type="ECO:0000259" key="2">
    <source>
        <dbReference type="PROSITE" id="PS50812"/>
    </source>
</evidence>